<dbReference type="SMART" id="SM00530">
    <property type="entry name" value="HTH_XRE"/>
    <property type="match status" value="1"/>
</dbReference>
<dbReference type="PANTHER" id="PTHR46558">
    <property type="entry name" value="TRACRIPTIONAL REGULATORY PROTEIN-RELATED-RELATED"/>
    <property type="match status" value="1"/>
</dbReference>
<keyword evidence="4" id="KW-1185">Reference proteome</keyword>
<reference evidence="3 4" key="1">
    <citation type="submission" date="2023-05" db="EMBL/GenBank/DDBJ databases">
        <title>Draft genome of Paenibacillus sp. CCS26.</title>
        <authorList>
            <person name="Akita H."/>
            <person name="Shinto Y."/>
            <person name="Kimura Z."/>
        </authorList>
    </citation>
    <scope>NUCLEOTIDE SEQUENCE [LARGE SCALE GENOMIC DNA]</scope>
    <source>
        <strain evidence="3 4">CCS26</strain>
    </source>
</reference>
<dbReference type="CDD" id="cd00093">
    <property type="entry name" value="HTH_XRE"/>
    <property type="match status" value="1"/>
</dbReference>
<dbReference type="InterPro" id="IPR010982">
    <property type="entry name" value="Lambda_DNA-bd_dom_sf"/>
</dbReference>
<sequence length="218" mass="25385">MTDLKKAVGERLKEARERKSFKQNQVAKVIGIHNSTLAKYESGEREADYETLIKLAELYEVTVDWITGNNEQLERLEPIIDVIGQESLEDFLDVIISYLVSKDHFIKEMNERHKQQCESNGIPFTPLTSDQIVAGYKKANINDKLNLSKFFSYLVDIEKNNVTVFPMIESSNEQKNITEYQRIYEELGFNDEPPKEDELRVMKIALQSYRMGKSHEKR</sequence>
<dbReference type="RefSeq" id="WP_317981479.1">
    <property type="nucleotide sequence ID" value="NZ_BTCL01000020.1"/>
</dbReference>
<name>A0ABQ6NRX6_9BACL</name>
<feature type="domain" description="HTH cro/C1-type" evidence="2">
    <location>
        <begin position="12"/>
        <end position="66"/>
    </location>
</feature>
<keyword evidence="1" id="KW-0238">DNA-binding</keyword>
<evidence type="ECO:0000256" key="1">
    <source>
        <dbReference type="ARBA" id="ARBA00023125"/>
    </source>
</evidence>
<dbReference type="PROSITE" id="PS50943">
    <property type="entry name" value="HTH_CROC1"/>
    <property type="match status" value="1"/>
</dbReference>
<evidence type="ECO:0000313" key="3">
    <source>
        <dbReference type="EMBL" id="GMK47529.1"/>
    </source>
</evidence>
<dbReference type="PANTHER" id="PTHR46558:SF11">
    <property type="entry name" value="HTH-TYPE TRANSCRIPTIONAL REGULATOR XRE"/>
    <property type="match status" value="1"/>
</dbReference>
<accession>A0ABQ6NRX6</accession>
<comment type="caution">
    <text evidence="3">The sequence shown here is derived from an EMBL/GenBank/DDBJ whole genome shotgun (WGS) entry which is preliminary data.</text>
</comment>
<dbReference type="EMBL" id="BTCL01000020">
    <property type="protein sequence ID" value="GMK47529.1"/>
    <property type="molecule type" value="Genomic_DNA"/>
</dbReference>
<evidence type="ECO:0000259" key="2">
    <source>
        <dbReference type="PROSITE" id="PS50943"/>
    </source>
</evidence>
<organism evidence="3 4">
    <name type="scientific">Paenibacillus glycanilyticus</name>
    <dbReference type="NCBI Taxonomy" id="126569"/>
    <lineage>
        <taxon>Bacteria</taxon>
        <taxon>Bacillati</taxon>
        <taxon>Bacillota</taxon>
        <taxon>Bacilli</taxon>
        <taxon>Bacillales</taxon>
        <taxon>Paenibacillaceae</taxon>
        <taxon>Paenibacillus</taxon>
    </lineage>
</organism>
<proteinExistence type="predicted"/>
<dbReference type="Pfam" id="PF01381">
    <property type="entry name" value="HTH_3"/>
    <property type="match status" value="1"/>
</dbReference>
<dbReference type="Proteomes" id="UP001285921">
    <property type="component" value="Unassembled WGS sequence"/>
</dbReference>
<protein>
    <recommendedName>
        <fullName evidence="2">HTH cro/C1-type domain-containing protein</fullName>
    </recommendedName>
</protein>
<gene>
    <name evidence="3" type="ORF">PghCCS26_46590</name>
</gene>
<dbReference type="InterPro" id="IPR001387">
    <property type="entry name" value="Cro/C1-type_HTH"/>
</dbReference>
<evidence type="ECO:0000313" key="4">
    <source>
        <dbReference type="Proteomes" id="UP001285921"/>
    </source>
</evidence>
<dbReference type="Gene3D" id="1.10.260.40">
    <property type="entry name" value="lambda repressor-like DNA-binding domains"/>
    <property type="match status" value="1"/>
</dbReference>
<dbReference type="SUPFAM" id="SSF47413">
    <property type="entry name" value="lambda repressor-like DNA-binding domains"/>
    <property type="match status" value="1"/>
</dbReference>